<dbReference type="CDD" id="cd11731">
    <property type="entry name" value="Lin1944_like_SDR_c"/>
    <property type="match status" value="1"/>
</dbReference>
<dbReference type="SUPFAM" id="SSF51735">
    <property type="entry name" value="NAD(P)-binding Rossmann-fold domains"/>
    <property type="match status" value="1"/>
</dbReference>
<dbReference type="PANTHER" id="PTHR43477">
    <property type="entry name" value="DIHYDROANTICAPSIN 7-DEHYDROGENASE"/>
    <property type="match status" value="1"/>
</dbReference>
<dbReference type="Gene3D" id="3.40.50.720">
    <property type="entry name" value="NAD(P)-binding Rossmann-like Domain"/>
    <property type="match status" value="1"/>
</dbReference>
<protein>
    <submittedName>
        <fullName evidence="3">Short chain dehydrogenase</fullName>
    </submittedName>
</protein>
<proteinExistence type="inferred from homology"/>
<organism evidence="3 4">
    <name type="scientific">Deefgea piscis</name>
    <dbReference type="NCBI Taxonomy" id="2739061"/>
    <lineage>
        <taxon>Bacteria</taxon>
        <taxon>Pseudomonadati</taxon>
        <taxon>Pseudomonadota</taxon>
        <taxon>Betaproteobacteria</taxon>
        <taxon>Neisseriales</taxon>
        <taxon>Chitinibacteraceae</taxon>
        <taxon>Deefgea</taxon>
    </lineage>
</organism>
<dbReference type="InterPro" id="IPR036291">
    <property type="entry name" value="NAD(P)-bd_dom_sf"/>
</dbReference>
<dbReference type="GO" id="GO:0016491">
    <property type="term" value="F:oxidoreductase activity"/>
    <property type="evidence" value="ECO:0007669"/>
    <property type="project" value="UniProtKB-KW"/>
</dbReference>
<dbReference type="Pfam" id="PF13561">
    <property type="entry name" value="adh_short_C2"/>
    <property type="match status" value="1"/>
</dbReference>
<accession>A0A6M8SPC4</accession>
<sequence>MRILLIGAHGTIGQAIQTELSPRHEIITAGRNSGEVRVDLKDFASVQAMYAQVGAVDAVIAAAGNLHFGPLADMTPELMGIGIADKLMGQVNLVLAGQHVLNDGGSFTLTSGVLSHDPIVYGSSGSMVNAGIDGFVIGAAIELARGLRINAISPTVLTESLSGYGPYFRGFASVDAAKVALAFSKSVEGQQTGKIYHVQ</sequence>
<dbReference type="NCBIfam" id="NF005754">
    <property type="entry name" value="PRK07578.1"/>
    <property type="match status" value="1"/>
</dbReference>
<dbReference type="InterPro" id="IPR051122">
    <property type="entry name" value="SDR_DHRS6-like"/>
</dbReference>
<keyword evidence="2" id="KW-0560">Oxidoreductase</keyword>
<evidence type="ECO:0000256" key="1">
    <source>
        <dbReference type="ARBA" id="ARBA00006484"/>
    </source>
</evidence>
<reference evidence="3 4" key="1">
    <citation type="submission" date="2020-05" db="EMBL/GenBank/DDBJ databases">
        <title>Complete genome sequence of Deefgea sp. D17.</title>
        <authorList>
            <person name="Bae J.-W."/>
            <person name="Han J.E."/>
        </authorList>
    </citation>
    <scope>NUCLEOTIDE SEQUENCE [LARGE SCALE GENOMIC DNA]</scope>
    <source>
        <strain evidence="3 4">D17</strain>
    </source>
</reference>
<gene>
    <name evidence="3" type="ORF">HQN60_10605</name>
</gene>
<dbReference type="PANTHER" id="PTHR43477:SF1">
    <property type="entry name" value="DIHYDROANTICAPSIN 7-DEHYDROGENASE"/>
    <property type="match status" value="1"/>
</dbReference>
<dbReference type="Proteomes" id="UP000504844">
    <property type="component" value="Chromosome"/>
</dbReference>
<name>A0A6M8SPC4_9NEIS</name>
<dbReference type="EMBL" id="CP054143">
    <property type="protein sequence ID" value="QKJ67112.1"/>
    <property type="molecule type" value="Genomic_DNA"/>
</dbReference>
<dbReference type="InterPro" id="IPR002347">
    <property type="entry name" value="SDR_fam"/>
</dbReference>
<evidence type="ECO:0000256" key="2">
    <source>
        <dbReference type="ARBA" id="ARBA00023002"/>
    </source>
</evidence>
<evidence type="ECO:0000313" key="4">
    <source>
        <dbReference type="Proteomes" id="UP000504844"/>
    </source>
</evidence>
<comment type="similarity">
    <text evidence="1">Belongs to the short-chain dehydrogenases/reductases (SDR) family.</text>
</comment>
<dbReference type="AlphaFoldDB" id="A0A6M8SPC4"/>
<evidence type="ECO:0000313" key="3">
    <source>
        <dbReference type="EMBL" id="QKJ67112.1"/>
    </source>
</evidence>
<dbReference type="RefSeq" id="WP_173533615.1">
    <property type="nucleotide sequence ID" value="NZ_CP054143.1"/>
</dbReference>
<dbReference type="KEGG" id="dee:HQN60_10605"/>
<keyword evidence="4" id="KW-1185">Reference proteome</keyword>
<dbReference type="PRINTS" id="PR00081">
    <property type="entry name" value="GDHRDH"/>
</dbReference>